<evidence type="ECO:0000313" key="3">
    <source>
        <dbReference type="Proteomes" id="UP000609879"/>
    </source>
</evidence>
<organism evidence="2 3">
    <name type="scientific">Paractinoplanes deccanensis</name>
    <dbReference type="NCBI Taxonomy" id="113561"/>
    <lineage>
        <taxon>Bacteria</taxon>
        <taxon>Bacillati</taxon>
        <taxon>Actinomycetota</taxon>
        <taxon>Actinomycetes</taxon>
        <taxon>Micromonosporales</taxon>
        <taxon>Micromonosporaceae</taxon>
        <taxon>Paractinoplanes</taxon>
    </lineage>
</organism>
<proteinExistence type="predicted"/>
<evidence type="ECO:0000256" key="1">
    <source>
        <dbReference type="SAM" id="MobiDB-lite"/>
    </source>
</evidence>
<keyword evidence="3" id="KW-1185">Reference proteome</keyword>
<comment type="caution">
    <text evidence="2">The sequence shown here is derived from an EMBL/GenBank/DDBJ whole genome shotgun (WGS) entry which is preliminary data.</text>
</comment>
<dbReference type="RefSeq" id="WP_203761177.1">
    <property type="nucleotide sequence ID" value="NZ_BAAABO010000029.1"/>
</dbReference>
<gene>
    <name evidence="2" type="ORF">Ade02nite_18880</name>
</gene>
<feature type="region of interest" description="Disordered" evidence="1">
    <location>
        <begin position="36"/>
        <end position="64"/>
    </location>
</feature>
<sequence>MNIDDLPDYAIKLADVAPRLTPDQLELISSTLYQPGRAPRRLANEPSAEVHELPARPRRRKQAA</sequence>
<name>A0ABQ3XZR8_9ACTN</name>
<dbReference type="EMBL" id="BOMI01000033">
    <property type="protein sequence ID" value="GID73247.1"/>
    <property type="molecule type" value="Genomic_DNA"/>
</dbReference>
<accession>A0ABQ3XZR8</accession>
<evidence type="ECO:0000313" key="2">
    <source>
        <dbReference type="EMBL" id="GID73247.1"/>
    </source>
</evidence>
<protein>
    <submittedName>
        <fullName evidence="2">Uncharacterized protein</fullName>
    </submittedName>
</protein>
<reference evidence="2 3" key="1">
    <citation type="submission" date="2021-01" db="EMBL/GenBank/DDBJ databases">
        <title>Whole genome shotgun sequence of Actinoplanes deccanensis NBRC 13994.</title>
        <authorList>
            <person name="Komaki H."/>
            <person name="Tamura T."/>
        </authorList>
    </citation>
    <scope>NUCLEOTIDE SEQUENCE [LARGE SCALE GENOMIC DNA]</scope>
    <source>
        <strain evidence="2 3">NBRC 13994</strain>
    </source>
</reference>
<dbReference type="Proteomes" id="UP000609879">
    <property type="component" value="Unassembled WGS sequence"/>
</dbReference>